<name>A0A6L2J829_TANCI</name>
<evidence type="ECO:0008006" key="2">
    <source>
        <dbReference type="Google" id="ProtNLM"/>
    </source>
</evidence>
<dbReference type="EMBL" id="BKCJ010000291">
    <property type="protein sequence ID" value="GEU31834.1"/>
    <property type="molecule type" value="Genomic_DNA"/>
</dbReference>
<gene>
    <name evidence="1" type="ORF">Tci_003812</name>
</gene>
<protein>
    <recommendedName>
        <fullName evidence="2">Reverse transcriptase domain-containing protein</fullName>
    </recommendedName>
</protein>
<dbReference type="AlphaFoldDB" id="A0A6L2J829"/>
<evidence type="ECO:0000313" key="1">
    <source>
        <dbReference type="EMBL" id="GEU31834.1"/>
    </source>
</evidence>
<sequence>MEERLVNGWMIIQRDFDELKTELEKVCSQISEQQKKHLGQKDKISFARFSISNLEQALKDIQAQWLPRGHQHLKHQLVDDNVAAALEAQAVTMASTDNLNRNSGPRETPVVRKRTYKKFMSCQPFYLNGTEVAVDLSAGLSVRNQCFPVATASKTAR</sequence>
<proteinExistence type="predicted"/>
<reference evidence="1" key="1">
    <citation type="journal article" date="2019" name="Sci. Rep.">
        <title>Draft genome of Tanacetum cinerariifolium, the natural source of mosquito coil.</title>
        <authorList>
            <person name="Yamashiro T."/>
            <person name="Shiraishi A."/>
            <person name="Satake H."/>
            <person name="Nakayama K."/>
        </authorList>
    </citation>
    <scope>NUCLEOTIDE SEQUENCE</scope>
</reference>
<comment type="caution">
    <text evidence="1">The sequence shown here is derived from an EMBL/GenBank/DDBJ whole genome shotgun (WGS) entry which is preliminary data.</text>
</comment>
<accession>A0A6L2J829</accession>
<organism evidence="1">
    <name type="scientific">Tanacetum cinerariifolium</name>
    <name type="common">Dalmatian daisy</name>
    <name type="synonym">Chrysanthemum cinerariifolium</name>
    <dbReference type="NCBI Taxonomy" id="118510"/>
    <lineage>
        <taxon>Eukaryota</taxon>
        <taxon>Viridiplantae</taxon>
        <taxon>Streptophyta</taxon>
        <taxon>Embryophyta</taxon>
        <taxon>Tracheophyta</taxon>
        <taxon>Spermatophyta</taxon>
        <taxon>Magnoliopsida</taxon>
        <taxon>eudicotyledons</taxon>
        <taxon>Gunneridae</taxon>
        <taxon>Pentapetalae</taxon>
        <taxon>asterids</taxon>
        <taxon>campanulids</taxon>
        <taxon>Asterales</taxon>
        <taxon>Asteraceae</taxon>
        <taxon>Asteroideae</taxon>
        <taxon>Anthemideae</taxon>
        <taxon>Anthemidinae</taxon>
        <taxon>Tanacetum</taxon>
    </lineage>
</organism>